<keyword evidence="3" id="KW-1185">Reference proteome</keyword>
<sequence length="155" mass="18533">MWLLCNGKLQTKDKLLQWSVVDNDNYVLCGGNESVHHLFFSCEFSSQIWRKMLYTNNFHIPGSCDQELQKIYADDVGNDFPRRLFKLVFSSAVYVIWRERNQRIFQQKCVELDCIVACITRIVRNRIDMWRGVPKTKKNWLLYIEWGFSISIFEH</sequence>
<reference evidence="2 3" key="1">
    <citation type="submission" date="2024-01" db="EMBL/GenBank/DDBJ databases">
        <title>The complete chloroplast genome sequence of Lithospermum erythrorhizon: insights into the phylogenetic relationship among Boraginaceae species and the maternal lineages of purple gromwells.</title>
        <authorList>
            <person name="Okada T."/>
            <person name="Watanabe K."/>
        </authorList>
    </citation>
    <scope>NUCLEOTIDE SEQUENCE [LARGE SCALE GENOMIC DNA]</scope>
</reference>
<evidence type="ECO:0000259" key="1">
    <source>
        <dbReference type="Pfam" id="PF13966"/>
    </source>
</evidence>
<protein>
    <recommendedName>
        <fullName evidence="1">Reverse transcriptase zinc-binding domain-containing protein</fullName>
    </recommendedName>
</protein>
<accession>A0AAV3P079</accession>
<name>A0AAV3P079_LITER</name>
<evidence type="ECO:0000313" key="3">
    <source>
        <dbReference type="Proteomes" id="UP001454036"/>
    </source>
</evidence>
<dbReference type="EMBL" id="BAABME010000513">
    <property type="protein sequence ID" value="GAA0143397.1"/>
    <property type="molecule type" value="Genomic_DNA"/>
</dbReference>
<evidence type="ECO:0000313" key="2">
    <source>
        <dbReference type="EMBL" id="GAA0143397.1"/>
    </source>
</evidence>
<dbReference type="PANTHER" id="PTHR33116">
    <property type="entry name" value="REVERSE TRANSCRIPTASE ZINC-BINDING DOMAIN-CONTAINING PROTEIN-RELATED-RELATED"/>
    <property type="match status" value="1"/>
</dbReference>
<dbReference type="PANTHER" id="PTHR33116:SF84">
    <property type="entry name" value="RNA-DIRECTED DNA POLYMERASE"/>
    <property type="match status" value="1"/>
</dbReference>
<dbReference type="Pfam" id="PF13966">
    <property type="entry name" value="zf-RVT"/>
    <property type="match status" value="1"/>
</dbReference>
<feature type="domain" description="Reverse transcriptase zinc-binding" evidence="1">
    <location>
        <begin position="1"/>
        <end position="49"/>
    </location>
</feature>
<organism evidence="2 3">
    <name type="scientific">Lithospermum erythrorhizon</name>
    <name type="common">Purple gromwell</name>
    <name type="synonym">Lithospermum officinale var. erythrorhizon</name>
    <dbReference type="NCBI Taxonomy" id="34254"/>
    <lineage>
        <taxon>Eukaryota</taxon>
        <taxon>Viridiplantae</taxon>
        <taxon>Streptophyta</taxon>
        <taxon>Embryophyta</taxon>
        <taxon>Tracheophyta</taxon>
        <taxon>Spermatophyta</taxon>
        <taxon>Magnoliopsida</taxon>
        <taxon>eudicotyledons</taxon>
        <taxon>Gunneridae</taxon>
        <taxon>Pentapetalae</taxon>
        <taxon>asterids</taxon>
        <taxon>lamiids</taxon>
        <taxon>Boraginales</taxon>
        <taxon>Boraginaceae</taxon>
        <taxon>Boraginoideae</taxon>
        <taxon>Lithospermeae</taxon>
        <taxon>Lithospermum</taxon>
    </lineage>
</organism>
<dbReference type="AlphaFoldDB" id="A0AAV3P079"/>
<gene>
    <name evidence="2" type="ORF">LIER_04090</name>
</gene>
<proteinExistence type="predicted"/>
<dbReference type="InterPro" id="IPR026960">
    <property type="entry name" value="RVT-Znf"/>
</dbReference>
<comment type="caution">
    <text evidence="2">The sequence shown here is derived from an EMBL/GenBank/DDBJ whole genome shotgun (WGS) entry which is preliminary data.</text>
</comment>
<dbReference type="Proteomes" id="UP001454036">
    <property type="component" value="Unassembled WGS sequence"/>
</dbReference>